<dbReference type="Gene3D" id="3.10.450.710">
    <property type="entry name" value="Tgt2/MlaC"/>
    <property type="match status" value="1"/>
</dbReference>
<comment type="caution">
    <text evidence="1">The sequence shown here is derived from an EMBL/GenBank/DDBJ whole genome shotgun (WGS) entry which is preliminary data.</text>
</comment>
<accession>A4BQL2</accession>
<gene>
    <name evidence="1" type="ORF">NB231_05726</name>
</gene>
<evidence type="ECO:0000313" key="1">
    <source>
        <dbReference type="EMBL" id="EAR21862.1"/>
    </source>
</evidence>
<dbReference type="AlphaFoldDB" id="A4BQL2"/>
<organism evidence="1 2">
    <name type="scientific">Nitrococcus mobilis Nb-231</name>
    <dbReference type="NCBI Taxonomy" id="314278"/>
    <lineage>
        <taxon>Bacteria</taxon>
        <taxon>Pseudomonadati</taxon>
        <taxon>Pseudomonadota</taxon>
        <taxon>Gammaproteobacteria</taxon>
        <taxon>Chromatiales</taxon>
        <taxon>Ectothiorhodospiraceae</taxon>
        <taxon>Nitrococcus</taxon>
    </lineage>
</organism>
<dbReference type="Pfam" id="PF05494">
    <property type="entry name" value="MlaC"/>
    <property type="match status" value="1"/>
</dbReference>
<protein>
    <submittedName>
        <fullName evidence="1">Toluene tolerance protein</fullName>
    </submittedName>
</protein>
<evidence type="ECO:0000313" key="2">
    <source>
        <dbReference type="Proteomes" id="UP000003374"/>
    </source>
</evidence>
<reference evidence="1 2" key="1">
    <citation type="submission" date="2006-02" db="EMBL/GenBank/DDBJ databases">
        <authorList>
            <person name="Waterbury J."/>
            <person name="Ferriera S."/>
            <person name="Johnson J."/>
            <person name="Kravitz S."/>
            <person name="Halpern A."/>
            <person name="Remington K."/>
            <person name="Beeson K."/>
            <person name="Tran B."/>
            <person name="Rogers Y.-H."/>
            <person name="Friedman R."/>
            <person name="Venter J.C."/>
        </authorList>
    </citation>
    <scope>NUCLEOTIDE SEQUENCE [LARGE SCALE GENOMIC DNA]</scope>
    <source>
        <strain evidence="1 2">Nb-231</strain>
    </source>
</reference>
<dbReference type="eggNOG" id="COG2854">
    <property type="taxonomic scope" value="Bacteria"/>
</dbReference>
<dbReference type="PANTHER" id="PTHR36573:SF1">
    <property type="entry name" value="INTERMEMBRANE PHOSPHOLIPID TRANSPORT SYSTEM BINDING PROTEIN MLAC"/>
    <property type="match status" value="1"/>
</dbReference>
<dbReference type="EMBL" id="AAOF01000005">
    <property type="protein sequence ID" value="EAR21862.1"/>
    <property type="molecule type" value="Genomic_DNA"/>
</dbReference>
<dbReference type="STRING" id="314278.NB231_05726"/>
<dbReference type="Proteomes" id="UP000003374">
    <property type="component" value="Unassembled WGS sequence"/>
</dbReference>
<dbReference type="InterPro" id="IPR008869">
    <property type="entry name" value="MlaC/ttg2D"/>
</dbReference>
<sequence length="197" mass="22415">MAWVAVATNSAGANVVPPDVLARQTTEQTLQAIRAHRAEIKRDPSVIYDLVKKLVLPHFDFELMSRLVLAQHWRTAQPDQRQRFVDEFRQLLVRTYGRSLAEYSGQTVEFEPLRSEPSSKRATVRSNIKQADGPPIPLDYKLYKKGGDGWKVFDVITNHASLVQTYRSSFSAEIRHNGLDALIEQLVQRNTESTRSP</sequence>
<keyword evidence="2" id="KW-1185">Reference proteome</keyword>
<dbReference type="PIRSF" id="PIRSF004649">
    <property type="entry name" value="MlaC"/>
    <property type="match status" value="1"/>
</dbReference>
<proteinExistence type="predicted"/>
<dbReference type="PANTHER" id="PTHR36573">
    <property type="entry name" value="INTERMEMBRANE PHOSPHOLIPID TRANSPORT SYSTEM BINDING PROTEIN MLAC"/>
    <property type="match status" value="1"/>
</dbReference>
<name>A4BQL2_9GAMM</name>
<dbReference type="HOGENOM" id="CLU_094502_3_1_6"/>
<dbReference type="InterPro" id="IPR042245">
    <property type="entry name" value="Tgt2/MlaC_sf"/>
</dbReference>